<dbReference type="RefSeq" id="WP_160737097.1">
    <property type="nucleotide sequence ID" value="NZ_WTYT01000005.1"/>
</dbReference>
<name>A0A6I4T849_9SPHN</name>
<dbReference type="AlphaFoldDB" id="A0A6I4T849"/>
<proteinExistence type="predicted"/>
<evidence type="ECO:0000313" key="1">
    <source>
        <dbReference type="EMBL" id="MXO66669.1"/>
    </source>
</evidence>
<organism evidence="1 2">
    <name type="scientific">Altericroceibacterium endophyticum</name>
    <dbReference type="NCBI Taxonomy" id="1808508"/>
    <lineage>
        <taxon>Bacteria</taxon>
        <taxon>Pseudomonadati</taxon>
        <taxon>Pseudomonadota</taxon>
        <taxon>Alphaproteobacteria</taxon>
        <taxon>Sphingomonadales</taxon>
        <taxon>Erythrobacteraceae</taxon>
        <taxon>Altericroceibacterium</taxon>
    </lineage>
</organism>
<dbReference type="Proteomes" id="UP000438476">
    <property type="component" value="Unassembled WGS sequence"/>
</dbReference>
<protein>
    <submittedName>
        <fullName evidence="1">Uncharacterized protein</fullName>
    </submittedName>
</protein>
<dbReference type="EMBL" id="WTYT01000005">
    <property type="protein sequence ID" value="MXO66669.1"/>
    <property type="molecule type" value="Genomic_DNA"/>
</dbReference>
<gene>
    <name evidence="1" type="ORF">GRI91_12960</name>
</gene>
<dbReference type="OrthoDB" id="7503582at2"/>
<evidence type="ECO:0000313" key="2">
    <source>
        <dbReference type="Proteomes" id="UP000438476"/>
    </source>
</evidence>
<comment type="caution">
    <text evidence="1">The sequence shown here is derived from an EMBL/GenBank/DDBJ whole genome shotgun (WGS) entry which is preliminary data.</text>
</comment>
<keyword evidence="2" id="KW-1185">Reference proteome</keyword>
<accession>A0A6I4T849</accession>
<sequence length="290" mass="32731">MARPSIHRIPPVSPKERKAIKATGFETVKQAAAEDAIRAQKLRSSKALGSALICPANAEDLAHRLSRGAESGKPARTLASRRYMWRYRLRFAGALLRFLQGEKHSGFLTVISHKWAVAPEQLMNLCPRKLLRAFRGDLDRSGARASGGWLIVGIDVAFEPERKLFAVHLHGFASAKMQGVIDNLRKRSKYRPIRKETPGCVPIYRPIEIRRSTGDWARACTYVLKSCWNSVWRKPVGADGTFKTAERKHRLPEPYHSLLLLWFDQFNLNDITLMVGMGAGSFGFRRTKPK</sequence>
<reference evidence="1 2" key="1">
    <citation type="submission" date="2019-12" db="EMBL/GenBank/DDBJ databases">
        <title>Genomic-based taxomic classification of the family Erythrobacteraceae.</title>
        <authorList>
            <person name="Xu L."/>
        </authorList>
    </citation>
    <scope>NUCLEOTIDE SEQUENCE [LARGE SCALE GENOMIC DNA]</scope>
    <source>
        <strain evidence="1 2">LMG 29518</strain>
    </source>
</reference>